<reference evidence="13 14" key="1">
    <citation type="submission" date="2019-01" db="EMBL/GenBank/DDBJ databases">
        <title>A draft genome assembly of the solar-powered sea slug Elysia chlorotica.</title>
        <authorList>
            <person name="Cai H."/>
            <person name="Li Q."/>
            <person name="Fang X."/>
            <person name="Li J."/>
            <person name="Curtis N.E."/>
            <person name="Altenburger A."/>
            <person name="Shibata T."/>
            <person name="Feng M."/>
            <person name="Maeda T."/>
            <person name="Schwartz J.A."/>
            <person name="Shigenobu S."/>
            <person name="Lundholm N."/>
            <person name="Nishiyama T."/>
            <person name="Yang H."/>
            <person name="Hasebe M."/>
            <person name="Li S."/>
            <person name="Pierce S.K."/>
            <person name="Wang J."/>
        </authorList>
    </citation>
    <scope>NUCLEOTIDE SEQUENCE [LARGE SCALE GENOMIC DNA]</scope>
    <source>
        <strain evidence="13">EC2010</strain>
        <tissue evidence="13">Whole organism of an adult</tissue>
    </source>
</reference>
<evidence type="ECO:0000256" key="3">
    <source>
        <dbReference type="ARBA" id="ARBA00022461"/>
    </source>
</evidence>
<feature type="transmembrane region" description="Helical" evidence="12">
    <location>
        <begin position="424"/>
        <end position="443"/>
    </location>
</feature>
<dbReference type="PANTHER" id="PTHR11690">
    <property type="entry name" value="AMILORIDE-SENSITIVE SODIUM CHANNEL-RELATED"/>
    <property type="match status" value="1"/>
</dbReference>
<dbReference type="InterPro" id="IPR001873">
    <property type="entry name" value="ENaC"/>
</dbReference>
<evidence type="ECO:0000313" key="14">
    <source>
        <dbReference type="Proteomes" id="UP000271974"/>
    </source>
</evidence>
<comment type="subcellular location">
    <subcellularLocation>
        <location evidence="1">Membrane</location>
        <topology evidence="1">Multi-pass membrane protein</topology>
    </subcellularLocation>
</comment>
<proteinExistence type="inferred from homology"/>
<dbReference type="Gene3D" id="1.10.287.820">
    <property type="entry name" value="Acid-sensing ion channel domain"/>
    <property type="match status" value="1"/>
</dbReference>
<sequence>MTDKDVKANVRTKLATQWSRFAEDTTLHGCKQVQNNKKPKCFRFLWATLLVMMIATFVTAMVMLWVQYSSHPFRTVWKLSRESSLILPEISVCLRGEYDTGKGRSWDAAEDYMKFRWINDWSNSSNEFLHLPYSEAESRFAIAGKEVVMGLYSYDLTAFKKLPTEDWLTRYPMPGRSCWSLLKRNFDSNGVEHQFRLEMLKSIMIVLNPMTSRLEKGHTAVGIEVFFHQAGTTHWFQNGVSLVPGAYADVRFKHERTKFLPLPYESAGSGGCVDTEDPTFINPLKFHNTYSFDLCVQELLIDRLHDQCGCLFQPFASTLKVKECTVLKFHVCFLTVQSQVLSDALKPDSNLCIESCENLNYVTTLSYSALDSESIKPYLSSPNGTNISVMLEADLKNFIFIQIQPLSLDVNTVEHVPEMTLLDIFAQIGGCMGLFLGASLMTWMEIFDVAMQMVWVYLSTVVRRLRGET</sequence>
<evidence type="ECO:0000256" key="1">
    <source>
        <dbReference type="ARBA" id="ARBA00004141"/>
    </source>
</evidence>
<dbReference type="GO" id="GO:0005886">
    <property type="term" value="C:plasma membrane"/>
    <property type="evidence" value="ECO:0007669"/>
    <property type="project" value="TreeGrafter"/>
</dbReference>
<organism evidence="13 14">
    <name type="scientific">Elysia chlorotica</name>
    <name type="common">Eastern emerald elysia</name>
    <name type="synonym">Sea slug</name>
    <dbReference type="NCBI Taxonomy" id="188477"/>
    <lineage>
        <taxon>Eukaryota</taxon>
        <taxon>Metazoa</taxon>
        <taxon>Spiralia</taxon>
        <taxon>Lophotrochozoa</taxon>
        <taxon>Mollusca</taxon>
        <taxon>Gastropoda</taxon>
        <taxon>Heterobranchia</taxon>
        <taxon>Euthyneura</taxon>
        <taxon>Panpulmonata</taxon>
        <taxon>Sacoglossa</taxon>
        <taxon>Placobranchoidea</taxon>
        <taxon>Plakobranchidae</taxon>
        <taxon>Elysia</taxon>
    </lineage>
</organism>
<keyword evidence="5 12" id="KW-1133">Transmembrane helix</keyword>
<evidence type="ECO:0000256" key="9">
    <source>
        <dbReference type="ARBA" id="ARBA00023201"/>
    </source>
</evidence>
<dbReference type="PRINTS" id="PR01078">
    <property type="entry name" value="AMINACHANNEL"/>
</dbReference>
<evidence type="ECO:0000256" key="4">
    <source>
        <dbReference type="ARBA" id="ARBA00022692"/>
    </source>
</evidence>
<evidence type="ECO:0000313" key="13">
    <source>
        <dbReference type="EMBL" id="RUS86266.1"/>
    </source>
</evidence>
<evidence type="ECO:0000256" key="6">
    <source>
        <dbReference type="ARBA" id="ARBA00023053"/>
    </source>
</evidence>
<evidence type="ECO:0000256" key="5">
    <source>
        <dbReference type="ARBA" id="ARBA00022989"/>
    </source>
</evidence>
<dbReference type="GO" id="GO:0015280">
    <property type="term" value="F:ligand-gated sodium channel activity"/>
    <property type="evidence" value="ECO:0007669"/>
    <property type="project" value="TreeGrafter"/>
</dbReference>
<keyword evidence="14" id="KW-1185">Reference proteome</keyword>
<keyword evidence="9 11" id="KW-0739">Sodium transport</keyword>
<keyword evidence="8 12" id="KW-0472">Membrane</keyword>
<feature type="transmembrane region" description="Helical" evidence="12">
    <location>
        <begin position="44"/>
        <end position="66"/>
    </location>
</feature>
<keyword evidence="2 11" id="KW-0813">Transport</keyword>
<keyword evidence="7 11" id="KW-0406">Ion transport</keyword>
<keyword evidence="6" id="KW-0915">Sodium</keyword>
<name>A0A3S1BQH0_ELYCH</name>
<dbReference type="AlphaFoldDB" id="A0A3S1BQH0"/>
<comment type="similarity">
    <text evidence="11">Belongs to the amiloride-sensitive sodium channel (TC 1.A.6) family.</text>
</comment>
<protein>
    <submittedName>
        <fullName evidence="13">Uncharacterized protein</fullName>
    </submittedName>
</protein>
<dbReference type="OrthoDB" id="6502088at2759"/>
<keyword evidence="4 11" id="KW-0812">Transmembrane</keyword>
<evidence type="ECO:0000256" key="8">
    <source>
        <dbReference type="ARBA" id="ARBA00023136"/>
    </source>
</evidence>
<gene>
    <name evidence="13" type="ORF">EGW08_005958</name>
</gene>
<dbReference type="STRING" id="188477.A0A3S1BQH0"/>
<evidence type="ECO:0000256" key="12">
    <source>
        <dbReference type="SAM" id="Phobius"/>
    </source>
</evidence>
<keyword evidence="3 11" id="KW-0894">Sodium channel</keyword>
<comment type="caution">
    <text evidence="13">The sequence shown here is derived from an EMBL/GenBank/DDBJ whole genome shotgun (WGS) entry which is preliminary data.</text>
</comment>
<evidence type="ECO:0000256" key="11">
    <source>
        <dbReference type="RuleBase" id="RU000679"/>
    </source>
</evidence>
<evidence type="ECO:0000256" key="7">
    <source>
        <dbReference type="ARBA" id="ARBA00023065"/>
    </source>
</evidence>
<evidence type="ECO:0000256" key="10">
    <source>
        <dbReference type="ARBA" id="ARBA00023303"/>
    </source>
</evidence>
<keyword evidence="10 11" id="KW-0407">Ion channel</keyword>
<evidence type="ECO:0000256" key="2">
    <source>
        <dbReference type="ARBA" id="ARBA00022448"/>
    </source>
</evidence>
<dbReference type="EMBL" id="RQTK01000144">
    <property type="protein sequence ID" value="RUS86266.1"/>
    <property type="molecule type" value="Genomic_DNA"/>
</dbReference>
<dbReference type="Gene3D" id="1.10.287.770">
    <property type="entry name" value="YojJ-like"/>
    <property type="match status" value="1"/>
</dbReference>
<dbReference type="Pfam" id="PF00858">
    <property type="entry name" value="ASC"/>
    <property type="match status" value="1"/>
</dbReference>
<dbReference type="Proteomes" id="UP000271974">
    <property type="component" value="Unassembled WGS sequence"/>
</dbReference>
<accession>A0A3S1BQH0</accession>